<keyword evidence="2" id="KW-1185">Reference proteome</keyword>
<dbReference type="InParanoid" id="A0A2P5AAR2"/>
<evidence type="ECO:0000313" key="2">
    <source>
        <dbReference type="Proteomes" id="UP000237000"/>
    </source>
</evidence>
<sequence length="91" mass="10566">MMFDTLANHPDSLLEFVKIDFCITSLHTTVQTGHLKFVEEIMRTCSDLAMKYDENGYLASHIIAKSGKYRVLFHMLSINLNFLHLPFEEDK</sequence>
<accession>A0A2P5AAR2</accession>
<dbReference type="EMBL" id="JXTC01000997">
    <property type="protein sequence ID" value="PON33627.1"/>
    <property type="molecule type" value="Genomic_DNA"/>
</dbReference>
<evidence type="ECO:0000313" key="1">
    <source>
        <dbReference type="EMBL" id="PON33627.1"/>
    </source>
</evidence>
<dbReference type="AlphaFoldDB" id="A0A2P5AAR2"/>
<name>A0A2P5AAR2_TREOI</name>
<reference evidence="2" key="1">
    <citation type="submission" date="2016-06" db="EMBL/GenBank/DDBJ databases">
        <title>Parallel loss of symbiosis genes in relatives of nitrogen-fixing non-legume Parasponia.</title>
        <authorList>
            <person name="Van Velzen R."/>
            <person name="Holmer R."/>
            <person name="Bu F."/>
            <person name="Rutten L."/>
            <person name="Van Zeijl A."/>
            <person name="Liu W."/>
            <person name="Santuari L."/>
            <person name="Cao Q."/>
            <person name="Sharma T."/>
            <person name="Shen D."/>
            <person name="Roswanjaya Y."/>
            <person name="Wardhani T."/>
            <person name="Kalhor M.S."/>
            <person name="Jansen J."/>
            <person name="Van den Hoogen J."/>
            <person name="Gungor B."/>
            <person name="Hartog M."/>
            <person name="Hontelez J."/>
            <person name="Verver J."/>
            <person name="Yang W.-C."/>
            <person name="Schijlen E."/>
            <person name="Repin R."/>
            <person name="Schilthuizen M."/>
            <person name="Schranz E."/>
            <person name="Heidstra R."/>
            <person name="Miyata K."/>
            <person name="Fedorova E."/>
            <person name="Kohlen W."/>
            <person name="Bisseling T."/>
            <person name="Smit S."/>
            <person name="Geurts R."/>
        </authorList>
    </citation>
    <scope>NUCLEOTIDE SEQUENCE [LARGE SCALE GENOMIC DNA]</scope>
    <source>
        <strain evidence="2">cv. RG33-2</strain>
    </source>
</reference>
<organism evidence="1 2">
    <name type="scientific">Trema orientale</name>
    <name type="common">Charcoal tree</name>
    <name type="synonym">Celtis orientalis</name>
    <dbReference type="NCBI Taxonomy" id="63057"/>
    <lineage>
        <taxon>Eukaryota</taxon>
        <taxon>Viridiplantae</taxon>
        <taxon>Streptophyta</taxon>
        <taxon>Embryophyta</taxon>
        <taxon>Tracheophyta</taxon>
        <taxon>Spermatophyta</taxon>
        <taxon>Magnoliopsida</taxon>
        <taxon>eudicotyledons</taxon>
        <taxon>Gunneridae</taxon>
        <taxon>Pentapetalae</taxon>
        <taxon>rosids</taxon>
        <taxon>fabids</taxon>
        <taxon>Rosales</taxon>
        <taxon>Cannabaceae</taxon>
        <taxon>Trema</taxon>
    </lineage>
</organism>
<dbReference type="InterPro" id="IPR036770">
    <property type="entry name" value="Ankyrin_rpt-contain_sf"/>
</dbReference>
<dbReference type="OrthoDB" id="10290324at2759"/>
<gene>
    <name evidence="1" type="ORF">TorRG33x02_354640</name>
</gene>
<dbReference type="SUPFAM" id="SSF48403">
    <property type="entry name" value="Ankyrin repeat"/>
    <property type="match status" value="1"/>
</dbReference>
<dbReference type="Proteomes" id="UP000237000">
    <property type="component" value="Unassembled WGS sequence"/>
</dbReference>
<comment type="caution">
    <text evidence="1">The sequence shown here is derived from an EMBL/GenBank/DDBJ whole genome shotgun (WGS) entry which is preliminary data.</text>
</comment>
<protein>
    <submittedName>
        <fullName evidence="1">Ankyrin repeat-containing domain containing protein</fullName>
    </submittedName>
</protein>
<proteinExistence type="predicted"/>